<accession>A0A078ABP4</accession>
<gene>
    <name evidence="2" type="primary">Contig641.g708</name>
    <name evidence="2" type="ORF">STYLEM_8277</name>
</gene>
<protein>
    <submittedName>
        <fullName evidence="2">Uncharacterized protein</fullName>
    </submittedName>
</protein>
<reference evidence="2 3" key="1">
    <citation type="submission" date="2014-06" db="EMBL/GenBank/DDBJ databases">
        <authorList>
            <person name="Swart Estienne"/>
        </authorList>
    </citation>
    <scope>NUCLEOTIDE SEQUENCE [LARGE SCALE GENOMIC DNA]</scope>
    <source>
        <strain evidence="2 3">130c</strain>
    </source>
</reference>
<sequence length="537" mass="61926">MMQQKRQGSMINAQTRQSRNQTMNSTPTATDKLWFQGESMTKLKARIKVDRDFLNNSAEMPRIKMPSLKNTNLKTQSTLRGKSLSIDATQYSKKQFRIIEPEIANIFISQNVDSVNHIQPQKNIISGSSSRNRLEDLSQNITNEIEDQRLLMPSDRNFYFVNKSDVSNHQTFKLNLIKPFERSKVKMYLSTSRNSDNQTQQVMEKFKNKFLSPIAKSSQLQNNQNKKVIDVNRDLIEKYHQNQRITTWKKQAKHLRPLYQRPDQIKDLIQNEQNHISQYEVLNLSRNMDNSSFNTGYNFNPNNSFGNSTDNQIGYYKTLGNINEQLIKKKRLKSLIDKKNNSLGEGNQIESQDAQLKKKVEAGLLKMTQDLEKSLNDQEEFIFKKVDKLKNPQQIDSQLFDKIKTIKHYQGFTQPNFRPLNMGDKLVIFGLLDKDDSEDLAKIKEIIKQRQAQQLQDKISGGFMRLLLDKGNPVKGVSSLRAETSNNNPKSDGNTNSGPQSPQIKINILKMFGKQQQPIAVVDQKIEMFKVNSAGQQ</sequence>
<dbReference type="AlphaFoldDB" id="A0A078ABP4"/>
<organism evidence="2 3">
    <name type="scientific">Stylonychia lemnae</name>
    <name type="common">Ciliate</name>
    <dbReference type="NCBI Taxonomy" id="5949"/>
    <lineage>
        <taxon>Eukaryota</taxon>
        <taxon>Sar</taxon>
        <taxon>Alveolata</taxon>
        <taxon>Ciliophora</taxon>
        <taxon>Intramacronucleata</taxon>
        <taxon>Spirotrichea</taxon>
        <taxon>Stichotrichia</taxon>
        <taxon>Sporadotrichida</taxon>
        <taxon>Oxytrichidae</taxon>
        <taxon>Stylonychinae</taxon>
        <taxon>Stylonychia</taxon>
    </lineage>
</organism>
<feature type="compositionally biased region" description="Polar residues" evidence="1">
    <location>
        <begin position="481"/>
        <end position="502"/>
    </location>
</feature>
<feature type="region of interest" description="Disordered" evidence="1">
    <location>
        <begin position="477"/>
        <end position="502"/>
    </location>
</feature>
<name>A0A078ABP4_STYLE</name>
<dbReference type="EMBL" id="CCKQ01007862">
    <property type="protein sequence ID" value="CDW79291.1"/>
    <property type="molecule type" value="Genomic_DNA"/>
</dbReference>
<feature type="region of interest" description="Disordered" evidence="1">
    <location>
        <begin position="1"/>
        <end position="27"/>
    </location>
</feature>
<keyword evidence="3" id="KW-1185">Reference proteome</keyword>
<evidence type="ECO:0000313" key="2">
    <source>
        <dbReference type="EMBL" id="CDW79291.1"/>
    </source>
</evidence>
<dbReference type="InParanoid" id="A0A078ABP4"/>
<evidence type="ECO:0000313" key="3">
    <source>
        <dbReference type="Proteomes" id="UP000039865"/>
    </source>
</evidence>
<proteinExistence type="predicted"/>
<dbReference type="Proteomes" id="UP000039865">
    <property type="component" value="Unassembled WGS sequence"/>
</dbReference>
<evidence type="ECO:0000256" key="1">
    <source>
        <dbReference type="SAM" id="MobiDB-lite"/>
    </source>
</evidence>